<feature type="domain" description="Prepilin type IV endopeptidase peptidase" evidence="3">
    <location>
        <begin position="9"/>
        <end position="109"/>
    </location>
</feature>
<keyword evidence="2" id="KW-1133">Transmembrane helix</keyword>
<keyword evidence="5" id="KW-1185">Reference proteome</keyword>
<comment type="similarity">
    <text evidence="1">Belongs to the peptidase A24 family.</text>
</comment>
<evidence type="ECO:0000313" key="5">
    <source>
        <dbReference type="Proteomes" id="UP000012081"/>
    </source>
</evidence>
<dbReference type="STRING" id="1300222.I532_24834"/>
<dbReference type="GO" id="GO:0006465">
    <property type="term" value="P:signal peptide processing"/>
    <property type="evidence" value="ECO:0007669"/>
    <property type="project" value="TreeGrafter"/>
</dbReference>
<evidence type="ECO:0000256" key="1">
    <source>
        <dbReference type="ARBA" id="ARBA00005801"/>
    </source>
</evidence>
<dbReference type="GO" id="GO:0004190">
    <property type="term" value="F:aspartic-type endopeptidase activity"/>
    <property type="evidence" value="ECO:0007669"/>
    <property type="project" value="InterPro"/>
</dbReference>
<protein>
    <submittedName>
        <fullName evidence="4">Peptidase A24A prepilin type IV</fullName>
    </submittedName>
</protein>
<feature type="transmembrane region" description="Helical" evidence="2">
    <location>
        <begin position="29"/>
        <end position="49"/>
    </location>
</feature>
<evidence type="ECO:0000256" key="2">
    <source>
        <dbReference type="SAM" id="Phobius"/>
    </source>
</evidence>
<evidence type="ECO:0000259" key="3">
    <source>
        <dbReference type="Pfam" id="PF01478"/>
    </source>
</evidence>
<dbReference type="Proteomes" id="UP000012081">
    <property type="component" value="Unassembled WGS sequence"/>
</dbReference>
<evidence type="ECO:0000313" key="4">
    <source>
        <dbReference type="EMBL" id="EMT49962.1"/>
    </source>
</evidence>
<feature type="transmembrane region" description="Helical" evidence="2">
    <location>
        <begin position="88"/>
        <end position="113"/>
    </location>
</feature>
<feature type="transmembrane region" description="Helical" evidence="2">
    <location>
        <begin position="55"/>
        <end position="76"/>
    </location>
</feature>
<dbReference type="GO" id="GO:0005886">
    <property type="term" value="C:plasma membrane"/>
    <property type="evidence" value="ECO:0007669"/>
    <property type="project" value="TreeGrafter"/>
</dbReference>
<feature type="transmembrane region" description="Helical" evidence="2">
    <location>
        <begin position="152"/>
        <end position="171"/>
    </location>
</feature>
<dbReference type="AlphaFoldDB" id="M8D9J1"/>
<dbReference type="Pfam" id="PF01478">
    <property type="entry name" value="Peptidase_A24"/>
    <property type="match status" value="1"/>
</dbReference>
<feature type="transmembrane region" description="Helical" evidence="2">
    <location>
        <begin position="6"/>
        <end position="22"/>
    </location>
</feature>
<keyword evidence="2" id="KW-0812">Transmembrane</keyword>
<dbReference type="InterPro" id="IPR050882">
    <property type="entry name" value="Prepilin_peptidase/N-MTase"/>
</dbReference>
<dbReference type="PANTHER" id="PTHR30487">
    <property type="entry name" value="TYPE 4 PREPILIN-LIKE PROTEINS LEADER PEPTIDE-PROCESSING ENZYME"/>
    <property type="match status" value="1"/>
</dbReference>
<dbReference type="PATRIC" id="fig|1300222.3.peg.5208"/>
<reference evidence="4 5" key="1">
    <citation type="submission" date="2013-03" db="EMBL/GenBank/DDBJ databases">
        <title>Assembly of a new bacterial strain Brevibacillus borstelensis AK1.</title>
        <authorList>
            <person name="Rajan I."/>
            <person name="PoliReddy D."/>
            <person name="Sugumar T."/>
            <person name="Rathinam K."/>
            <person name="Alqarawi S."/>
            <person name="Khalil A.B."/>
            <person name="Sivakumar N."/>
        </authorList>
    </citation>
    <scope>NUCLEOTIDE SEQUENCE [LARGE SCALE GENOMIC DNA]</scope>
    <source>
        <strain evidence="4 5">AK1</strain>
    </source>
</reference>
<dbReference type="PANTHER" id="PTHR30487:SF0">
    <property type="entry name" value="PREPILIN LEADER PEPTIDASE_N-METHYLTRANSFERASE-RELATED"/>
    <property type="match status" value="1"/>
</dbReference>
<gene>
    <name evidence="4" type="ORF">I532_24834</name>
</gene>
<sequence>MEMFTYGLCLFGLTIALIFDVWKYRIPNLLTVSLALAGLANGTILYGWSGFVEHLLGLLAGLGIFLVPYLMGAFGAGDVKMMGSIGAVMGLPFIVTNSFVVIAVGGVIAAGIVVAARGFKGTCELLYLFIVYLCSGKLKDFLHVLKDRSQPVFPYGIAIFIGTVVTMYWGSAIV</sequence>
<name>M8D9J1_9BACL</name>
<dbReference type="EMBL" id="APBN01000025">
    <property type="protein sequence ID" value="EMT49962.1"/>
    <property type="molecule type" value="Genomic_DNA"/>
</dbReference>
<dbReference type="Gene3D" id="1.20.120.1220">
    <property type="match status" value="1"/>
</dbReference>
<organism evidence="4 5">
    <name type="scientific">Brevibacillus borstelensis AK1</name>
    <dbReference type="NCBI Taxonomy" id="1300222"/>
    <lineage>
        <taxon>Bacteria</taxon>
        <taxon>Bacillati</taxon>
        <taxon>Bacillota</taxon>
        <taxon>Bacilli</taxon>
        <taxon>Bacillales</taxon>
        <taxon>Paenibacillaceae</taxon>
        <taxon>Brevibacillus</taxon>
    </lineage>
</organism>
<comment type="caution">
    <text evidence="4">The sequence shown here is derived from an EMBL/GenBank/DDBJ whole genome shotgun (WGS) entry which is preliminary data.</text>
</comment>
<proteinExistence type="inferred from homology"/>
<keyword evidence="2" id="KW-0472">Membrane</keyword>
<dbReference type="InterPro" id="IPR000045">
    <property type="entry name" value="Prepilin_IV_endopep_pep"/>
</dbReference>
<dbReference type="OrthoDB" id="5508079at2"/>
<accession>M8D9J1</accession>